<organism evidence="1 2">
    <name type="scientific">Truncatella angustata</name>
    <dbReference type="NCBI Taxonomy" id="152316"/>
    <lineage>
        <taxon>Eukaryota</taxon>
        <taxon>Fungi</taxon>
        <taxon>Dikarya</taxon>
        <taxon>Ascomycota</taxon>
        <taxon>Pezizomycotina</taxon>
        <taxon>Sordariomycetes</taxon>
        <taxon>Xylariomycetidae</taxon>
        <taxon>Amphisphaeriales</taxon>
        <taxon>Sporocadaceae</taxon>
        <taxon>Truncatella</taxon>
    </lineage>
</organism>
<dbReference type="Proteomes" id="UP000758603">
    <property type="component" value="Unassembled WGS sequence"/>
</dbReference>
<comment type="caution">
    <text evidence="1">The sequence shown here is derived from an EMBL/GenBank/DDBJ whole genome shotgun (WGS) entry which is preliminary data.</text>
</comment>
<gene>
    <name evidence="1" type="ORF">BKA67DRAFT_539475</name>
</gene>
<sequence length="100" mass="10827">MKLTFVANLGVVFTNPSPADIDEYVRLRYESMMTQTPRADKETHLTAALYVKNKGVFLCSVPDGPASGRSGKIKEGGANCHAGLVGASAKSYTSRLYSRR</sequence>
<dbReference type="OrthoDB" id="4745949at2759"/>
<dbReference type="EMBL" id="JAGPXC010000008">
    <property type="protein sequence ID" value="KAH6647624.1"/>
    <property type="molecule type" value="Genomic_DNA"/>
</dbReference>
<name>A0A9P8RKM3_9PEZI</name>
<proteinExistence type="predicted"/>
<protein>
    <submittedName>
        <fullName evidence="1">Uncharacterized protein</fullName>
    </submittedName>
</protein>
<keyword evidence="2" id="KW-1185">Reference proteome</keyword>
<evidence type="ECO:0000313" key="2">
    <source>
        <dbReference type="Proteomes" id="UP000758603"/>
    </source>
</evidence>
<dbReference type="GeneID" id="70129534"/>
<dbReference type="AlphaFoldDB" id="A0A9P8RKM3"/>
<accession>A0A9P8RKM3</accession>
<reference evidence="1" key="1">
    <citation type="journal article" date="2021" name="Nat. Commun.">
        <title>Genetic determinants of endophytism in the Arabidopsis root mycobiome.</title>
        <authorList>
            <person name="Mesny F."/>
            <person name="Miyauchi S."/>
            <person name="Thiergart T."/>
            <person name="Pickel B."/>
            <person name="Atanasova L."/>
            <person name="Karlsson M."/>
            <person name="Huettel B."/>
            <person name="Barry K.W."/>
            <person name="Haridas S."/>
            <person name="Chen C."/>
            <person name="Bauer D."/>
            <person name="Andreopoulos W."/>
            <person name="Pangilinan J."/>
            <person name="LaButti K."/>
            <person name="Riley R."/>
            <person name="Lipzen A."/>
            <person name="Clum A."/>
            <person name="Drula E."/>
            <person name="Henrissat B."/>
            <person name="Kohler A."/>
            <person name="Grigoriev I.V."/>
            <person name="Martin F.M."/>
            <person name="Hacquard S."/>
        </authorList>
    </citation>
    <scope>NUCLEOTIDE SEQUENCE</scope>
    <source>
        <strain evidence="1">MPI-SDFR-AT-0073</strain>
    </source>
</reference>
<dbReference type="RefSeq" id="XP_045954136.1">
    <property type="nucleotide sequence ID" value="XM_046100642.1"/>
</dbReference>
<evidence type="ECO:0000313" key="1">
    <source>
        <dbReference type="EMBL" id="KAH6647624.1"/>
    </source>
</evidence>